<evidence type="ECO:0000313" key="6">
    <source>
        <dbReference type="EnsemblMetazoa" id="XP_016976416.2"/>
    </source>
</evidence>
<organism evidence="6 7">
    <name type="scientific">Drosophila rhopaloa</name>
    <name type="common">Fruit fly</name>
    <dbReference type="NCBI Taxonomy" id="1041015"/>
    <lineage>
        <taxon>Eukaryota</taxon>
        <taxon>Metazoa</taxon>
        <taxon>Ecdysozoa</taxon>
        <taxon>Arthropoda</taxon>
        <taxon>Hexapoda</taxon>
        <taxon>Insecta</taxon>
        <taxon>Pterygota</taxon>
        <taxon>Neoptera</taxon>
        <taxon>Endopterygota</taxon>
        <taxon>Diptera</taxon>
        <taxon>Brachycera</taxon>
        <taxon>Muscomorpha</taxon>
        <taxon>Ephydroidea</taxon>
        <taxon>Drosophilidae</taxon>
        <taxon>Drosophila</taxon>
        <taxon>Sophophora</taxon>
    </lineage>
</organism>
<dbReference type="PANTHER" id="PTHR24256">
    <property type="entry name" value="TRYPTASE-RELATED"/>
    <property type="match status" value="1"/>
</dbReference>
<sequence length="605" mass="65404">MVRTHGLLSILCLFLAIYGVKARFCGRSMDNICVPRQFCKIGSENGKHIVEFQELLNGNRGCPSTDFCCPKSEIRDISSFNNLIPFQLKNQAENPIQRECGHVNKQGLTFAISGYEDLAQEAELPWVVALLDAASLNYKAAGSLIAPDVVLTATHVTGKLKENQLIVRAGEWDFNTNTEEQKHVDVAIRKIVRHPEFVFQNGANNVALLFLAKPLELTRHINLICLPPPNRNFIRSRCIVSGWGKKNMQDNIYMNILKKIEVPVVDSQTCEEQLQVPYSSNFRLDNSLLCAGGEIGKDACMGDGGAPLVCPLQSDPQRYEQAGIVNFGYGCGNPIPGVYTDVSKMRGWIDQQIQANSPDEGGRYVPNEDQKVPNGGQGSVSTGGEGYAPTGGERYVPNGSQRSVPTGYEEYVPSGGQGSFPNGGQGSVPNGGQGSVPTGYEKYVPYGDQGSVPNGGQGSVLTGYEKYVPNGGHGNVPNGDNRYVRNGNQGSVPNGDNIYVQNGNQGYVIPGAEMYTSNGRQGNVPISAEGYVPNEGSVPARGKIYFPNRGQRNDPDEDATYVPNADQEIPVRAQGMHFSNGGQGQFADTSASETNLPVSMILIRA</sequence>
<proteinExistence type="inferred from homology"/>
<dbReference type="Pfam" id="PF00089">
    <property type="entry name" value="Trypsin"/>
    <property type="match status" value="1"/>
</dbReference>
<feature type="signal peptide" evidence="4">
    <location>
        <begin position="1"/>
        <end position="22"/>
    </location>
</feature>
<evidence type="ECO:0000256" key="4">
    <source>
        <dbReference type="SAM" id="SignalP"/>
    </source>
</evidence>
<accession>A0ABM5H8N4</accession>
<dbReference type="SUPFAM" id="SSF50494">
    <property type="entry name" value="Trypsin-like serine proteases"/>
    <property type="match status" value="1"/>
</dbReference>
<dbReference type="InterPro" id="IPR001254">
    <property type="entry name" value="Trypsin_dom"/>
</dbReference>
<dbReference type="InterPro" id="IPR009003">
    <property type="entry name" value="Peptidase_S1_PA"/>
</dbReference>
<reference evidence="6" key="2">
    <citation type="submission" date="2025-05" db="UniProtKB">
        <authorList>
            <consortium name="EnsemblMetazoa"/>
        </authorList>
    </citation>
    <scope>IDENTIFICATION</scope>
</reference>
<feature type="compositionally biased region" description="Gly residues" evidence="3">
    <location>
        <begin position="415"/>
        <end position="434"/>
    </location>
</feature>
<evidence type="ECO:0000256" key="2">
    <source>
        <dbReference type="ARBA" id="ARBA00024195"/>
    </source>
</evidence>
<feature type="domain" description="Peptidase S1" evidence="5">
    <location>
        <begin position="111"/>
        <end position="354"/>
    </location>
</feature>
<keyword evidence="4" id="KW-0732">Signal</keyword>
<dbReference type="CDD" id="cd00190">
    <property type="entry name" value="Tryp_SPc"/>
    <property type="match status" value="1"/>
</dbReference>
<dbReference type="InterPro" id="IPR001314">
    <property type="entry name" value="Peptidase_S1A"/>
</dbReference>
<dbReference type="PROSITE" id="PS50240">
    <property type="entry name" value="TRYPSIN_DOM"/>
    <property type="match status" value="1"/>
</dbReference>
<feature type="region of interest" description="Disordered" evidence="3">
    <location>
        <begin position="414"/>
        <end position="434"/>
    </location>
</feature>
<feature type="chain" id="PRO_5046844511" description="Peptidase S1 domain-containing protein" evidence="4">
    <location>
        <begin position="23"/>
        <end position="605"/>
    </location>
</feature>
<feature type="compositionally biased region" description="Gly residues" evidence="3">
    <location>
        <begin position="375"/>
        <end position="386"/>
    </location>
</feature>
<dbReference type="InterPro" id="IPR051487">
    <property type="entry name" value="Ser/Thr_Proteases_Immune/Dev"/>
</dbReference>
<evidence type="ECO:0000313" key="7">
    <source>
        <dbReference type="Proteomes" id="UP001652680"/>
    </source>
</evidence>
<feature type="region of interest" description="Disordered" evidence="3">
    <location>
        <begin position="355"/>
        <end position="399"/>
    </location>
</feature>
<evidence type="ECO:0000256" key="3">
    <source>
        <dbReference type="SAM" id="MobiDB-lite"/>
    </source>
</evidence>
<dbReference type="InterPro" id="IPR043504">
    <property type="entry name" value="Peptidase_S1_PA_chymotrypsin"/>
</dbReference>
<keyword evidence="7" id="KW-1185">Reference proteome</keyword>
<comment type="similarity">
    <text evidence="2">Belongs to the peptidase S1 family. CLIP subfamily.</text>
</comment>
<dbReference type="GeneID" id="108042589"/>
<reference evidence="7" key="1">
    <citation type="journal article" date="2021" name="Elife">
        <title>Highly contiguous assemblies of 101 drosophilid genomes.</title>
        <authorList>
            <person name="Kim B.Y."/>
            <person name="Wang J.R."/>
            <person name="Miller D.E."/>
            <person name="Barmina O."/>
            <person name="Delaney E."/>
            <person name="Thompson A."/>
            <person name="Comeault A.A."/>
            <person name="Peede D."/>
            <person name="D'Agostino E.R."/>
            <person name="Pelaez J."/>
            <person name="Aguilar J.M."/>
            <person name="Haji D."/>
            <person name="Matsunaga T."/>
            <person name="Armstrong E.E."/>
            <person name="Zych M."/>
            <person name="Ogawa Y."/>
            <person name="Stamenkovic-Radak M."/>
            <person name="Jelic M."/>
            <person name="Veselinovic M.S."/>
            <person name="Tanaskovic M."/>
            <person name="Eric P."/>
            <person name="Gao J.J."/>
            <person name="Katoh T.K."/>
            <person name="Toda M.J."/>
            <person name="Watabe H."/>
            <person name="Watada M."/>
            <person name="Davis J.S."/>
            <person name="Moyle L.C."/>
            <person name="Manoli G."/>
            <person name="Bertolini E."/>
            <person name="Kostal V."/>
            <person name="Hawley R.S."/>
            <person name="Takahashi A."/>
            <person name="Jones C.D."/>
            <person name="Price D.K."/>
            <person name="Whiteman N."/>
            <person name="Kopp A."/>
            <person name="Matute D.R."/>
            <person name="Petrov D.A."/>
        </authorList>
    </citation>
    <scope>NUCLEOTIDE SEQUENCE [LARGE SCALE GENOMIC DNA]</scope>
</reference>
<dbReference type="Proteomes" id="UP001652680">
    <property type="component" value="Unassembled WGS sequence"/>
</dbReference>
<name>A0ABM5H8N4_DRORH</name>
<dbReference type="Gene3D" id="2.40.10.10">
    <property type="entry name" value="Trypsin-like serine proteases"/>
    <property type="match status" value="2"/>
</dbReference>
<evidence type="ECO:0000256" key="1">
    <source>
        <dbReference type="ARBA" id="ARBA00023157"/>
    </source>
</evidence>
<keyword evidence="1" id="KW-1015">Disulfide bond</keyword>
<feature type="compositionally biased region" description="Basic and acidic residues" evidence="3">
    <location>
        <begin position="360"/>
        <end position="371"/>
    </location>
</feature>
<protein>
    <recommendedName>
        <fullName evidence="5">Peptidase S1 domain-containing protein</fullName>
    </recommendedName>
</protein>
<evidence type="ECO:0000259" key="5">
    <source>
        <dbReference type="PROSITE" id="PS50240"/>
    </source>
</evidence>
<dbReference type="EnsemblMetazoa" id="XM_017120927.2">
    <property type="protein sequence ID" value="XP_016976416.2"/>
    <property type="gene ID" value="LOC108042589"/>
</dbReference>
<dbReference type="RefSeq" id="XP_016976416.2">
    <property type="nucleotide sequence ID" value="XM_017120927.2"/>
</dbReference>
<dbReference type="PRINTS" id="PR00722">
    <property type="entry name" value="CHYMOTRYPSIN"/>
</dbReference>
<dbReference type="SMART" id="SM00020">
    <property type="entry name" value="Tryp_SPc"/>
    <property type="match status" value="1"/>
</dbReference>